<sequence length="141" mass="16138">MQLTKQTDYAFRVLIYLGSQTEDKLATIQAISDTFDISKSHLMKVVQKLVSHGFIQSVRGPTGGIKLGKNKDEINLRQVIELMEVTLKPVNCDVPACRINQSCELRKFLDQAQNKYLEYAEQFTLADLITKPIQKDIFFRI</sequence>
<dbReference type="InterPro" id="IPR000944">
    <property type="entry name" value="Tscrpt_reg_Rrf2"/>
</dbReference>
<proteinExistence type="predicted"/>
<organism evidence="2 3">
    <name type="scientific">Hydrogenovibrio marinus</name>
    <dbReference type="NCBI Taxonomy" id="28885"/>
    <lineage>
        <taxon>Bacteria</taxon>
        <taxon>Pseudomonadati</taxon>
        <taxon>Pseudomonadota</taxon>
        <taxon>Gammaproteobacteria</taxon>
        <taxon>Thiotrichales</taxon>
        <taxon>Piscirickettsiaceae</taxon>
        <taxon>Hydrogenovibrio</taxon>
    </lineage>
</organism>
<name>A0A066ZSL6_HYDMR</name>
<reference evidence="2 3" key="1">
    <citation type="submission" date="2014-04" db="EMBL/GenBank/DDBJ databases">
        <title>Draft genome sequence of Hydrogenovibrio marinus MH-110, a model organism for aerobic H2 metabolism.</title>
        <authorList>
            <person name="Cha H.J."/>
            <person name="Jo B.H."/>
            <person name="Hwang B.H."/>
        </authorList>
    </citation>
    <scope>NUCLEOTIDE SEQUENCE [LARGE SCALE GENOMIC DNA]</scope>
    <source>
        <strain evidence="2 3">MH-110</strain>
    </source>
</reference>
<dbReference type="GO" id="GO:0005829">
    <property type="term" value="C:cytosol"/>
    <property type="evidence" value="ECO:0007669"/>
    <property type="project" value="TreeGrafter"/>
</dbReference>
<keyword evidence="1" id="KW-0238">DNA-binding</keyword>
<dbReference type="PANTHER" id="PTHR33221:SF4">
    <property type="entry name" value="HTH-TYPE TRANSCRIPTIONAL REPRESSOR NSRR"/>
    <property type="match status" value="1"/>
</dbReference>
<dbReference type="STRING" id="28885.EI16_11165"/>
<evidence type="ECO:0000256" key="1">
    <source>
        <dbReference type="ARBA" id="ARBA00023125"/>
    </source>
</evidence>
<dbReference type="Pfam" id="PF02082">
    <property type="entry name" value="Rrf2"/>
    <property type="match status" value="1"/>
</dbReference>
<dbReference type="InterPro" id="IPR036388">
    <property type="entry name" value="WH-like_DNA-bd_sf"/>
</dbReference>
<dbReference type="Proteomes" id="UP000027341">
    <property type="component" value="Unassembled WGS sequence"/>
</dbReference>
<dbReference type="GO" id="GO:0003700">
    <property type="term" value="F:DNA-binding transcription factor activity"/>
    <property type="evidence" value="ECO:0007669"/>
    <property type="project" value="TreeGrafter"/>
</dbReference>
<dbReference type="RefSeq" id="WP_029907831.1">
    <property type="nucleotide sequence ID" value="NZ_JMIU01000001.1"/>
</dbReference>
<evidence type="ECO:0000313" key="2">
    <source>
        <dbReference type="EMBL" id="KDN96793.1"/>
    </source>
</evidence>
<dbReference type="NCBIfam" id="TIGR00738">
    <property type="entry name" value="rrf2_super"/>
    <property type="match status" value="1"/>
</dbReference>
<keyword evidence="3" id="KW-1185">Reference proteome</keyword>
<dbReference type="SUPFAM" id="SSF46785">
    <property type="entry name" value="Winged helix' DNA-binding domain"/>
    <property type="match status" value="1"/>
</dbReference>
<comment type="caution">
    <text evidence="2">The sequence shown here is derived from an EMBL/GenBank/DDBJ whole genome shotgun (WGS) entry which is preliminary data.</text>
</comment>
<protein>
    <submittedName>
        <fullName evidence="2">BadM/Rrf2 family transcriptional regulator</fullName>
    </submittedName>
</protein>
<dbReference type="AlphaFoldDB" id="A0A066ZSL6"/>
<dbReference type="PANTHER" id="PTHR33221">
    <property type="entry name" value="WINGED HELIX-TURN-HELIX TRANSCRIPTIONAL REGULATOR, RRF2 FAMILY"/>
    <property type="match status" value="1"/>
</dbReference>
<gene>
    <name evidence="2" type="ORF">EI16_11165</name>
</gene>
<dbReference type="GO" id="GO:0003677">
    <property type="term" value="F:DNA binding"/>
    <property type="evidence" value="ECO:0007669"/>
    <property type="project" value="UniProtKB-KW"/>
</dbReference>
<accession>A0A066ZSL6</accession>
<dbReference type="Gene3D" id="1.10.10.10">
    <property type="entry name" value="Winged helix-like DNA-binding domain superfamily/Winged helix DNA-binding domain"/>
    <property type="match status" value="1"/>
</dbReference>
<dbReference type="PROSITE" id="PS51197">
    <property type="entry name" value="HTH_RRF2_2"/>
    <property type="match status" value="1"/>
</dbReference>
<dbReference type="InterPro" id="IPR036390">
    <property type="entry name" value="WH_DNA-bd_sf"/>
</dbReference>
<evidence type="ECO:0000313" key="3">
    <source>
        <dbReference type="Proteomes" id="UP000027341"/>
    </source>
</evidence>
<dbReference type="EMBL" id="JMIU01000001">
    <property type="protein sequence ID" value="KDN96793.1"/>
    <property type="molecule type" value="Genomic_DNA"/>
</dbReference>